<dbReference type="Proteomes" id="UP001634393">
    <property type="component" value="Unassembled WGS sequence"/>
</dbReference>
<sequence>MYVCDEKESELGRQQAAGACPHCGGKVEAVDVKCKWRLCFMPLGFVVKRRYICTLCKRRLVLYP</sequence>
<protein>
    <recommendedName>
        <fullName evidence="3">Methionyl-tRNA synthetase</fullName>
    </recommendedName>
</protein>
<evidence type="ECO:0000313" key="2">
    <source>
        <dbReference type="Proteomes" id="UP001634393"/>
    </source>
</evidence>
<organism evidence="1 2">
    <name type="scientific">Penstemon smallii</name>
    <dbReference type="NCBI Taxonomy" id="265156"/>
    <lineage>
        <taxon>Eukaryota</taxon>
        <taxon>Viridiplantae</taxon>
        <taxon>Streptophyta</taxon>
        <taxon>Embryophyta</taxon>
        <taxon>Tracheophyta</taxon>
        <taxon>Spermatophyta</taxon>
        <taxon>Magnoliopsida</taxon>
        <taxon>eudicotyledons</taxon>
        <taxon>Gunneridae</taxon>
        <taxon>Pentapetalae</taxon>
        <taxon>asterids</taxon>
        <taxon>lamiids</taxon>
        <taxon>Lamiales</taxon>
        <taxon>Plantaginaceae</taxon>
        <taxon>Cheloneae</taxon>
        <taxon>Penstemon</taxon>
    </lineage>
</organism>
<gene>
    <name evidence="1" type="ORF">ACJIZ3_018944</name>
</gene>
<evidence type="ECO:0000313" key="1">
    <source>
        <dbReference type="EMBL" id="KAL3830142.1"/>
    </source>
</evidence>
<keyword evidence="2" id="KW-1185">Reference proteome</keyword>
<dbReference type="PANTHER" id="PTHR33320:SF30">
    <property type="entry name" value="OS04G0606200 PROTEIN"/>
    <property type="match status" value="1"/>
</dbReference>
<dbReference type="PANTHER" id="PTHR33320">
    <property type="entry name" value="METHIONYL-TRNA SYNTHETASE"/>
    <property type="match status" value="1"/>
</dbReference>
<comment type="caution">
    <text evidence="1">The sequence shown here is derived from an EMBL/GenBank/DDBJ whole genome shotgun (WGS) entry which is preliminary data.</text>
</comment>
<dbReference type="AlphaFoldDB" id="A0ABD3SZU6"/>
<evidence type="ECO:0008006" key="3">
    <source>
        <dbReference type="Google" id="ProtNLM"/>
    </source>
</evidence>
<accession>A0ABD3SZU6</accession>
<proteinExistence type="predicted"/>
<reference evidence="1 2" key="1">
    <citation type="submission" date="2024-12" db="EMBL/GenBank/DDBJ databases">
        <title>The unique morphological basis and parallel evolutionary history of personate flowers in Penstemon.</title>
        <authorList>
            <person name="Depatie T.H."/>
            <person name="Wessinger C.A."/>
        </authorList>
    </citation>
    <scope>NUCLEOTIDE SEQUENCE [LARGE SCALE GENOMIC DNA]</scope>
    <source>
        <strain evidence="1">WTNN_2</strain>
        <tissue evidence="1">Leaf</tissue>
    </source>
</reference>
<dbReference type="EMBL" id="JBJXBP010000005">
    <property type="protein sequence ID" value="KAL3830142.1"/>
    <property type="molecule type" value="Genomic_DNA"/>
</dbReference>
<name>A0ABD3SZU6_9LAMI</name>